<dbReference type="AlphaFoldDB" id="L8GHK7"/>
<dbReference type="VEuPathDB" id="AmoebaDB:ACA1_374060"/>
<dbReference type="GO" id="GO:0003697">
    <property type="term" value="F:single-stranded DNA binding"/>
    <property type="evidence" value="ECO:0007669"/>
    <property type="project" value="TreeGrafter"/>
</dbReference>
<dbReference type="InterPro" id="IPR027417">
    <property type="entry name" value="P-loop_NTPase"/>
</dbReference>
<dbReference type="Gene3D" id="3.40.50.300">
    <property type="entry name" value="P-loop containing nucleotide triphosphate hydrolases"/>
    <property type="match status" value="1"/>
</dbReference>
<dbReference type="Proteomes" id="UP000011083">
    <property type="component" value="Unassembled WGS sequence"/>
</dbReference>
<evidence type="ECO:0000313" key="3">
    <source>
        <dbReference type="Proteomes" id="UP000011083"/>
    </source>
</evidence>
<feature type="domain" description="RecA family profile 1" evidence="1">
    <location>
        <begin position="1"/>
        <end position="139"/>
    </location>
</feature>
<dbReference type="KEGG" id="acan:ACA1_374060"/>
<dbReference type="OrthoDB" id="1861185at2759"/>
<dbReference type="InterPro" id="IPR020588">
    <property type="entry name" value="RecA_ATP-bd"/>
</dbReference>
<dbReference type="GeneID" id="14912873"/>
<evidence type="ECO:0000313" key="2">
    <source>
        <dbReference type="EMBL" id="ELR12339.1"/>
    </source>
</evidence>
<dbReference type="SUPFAM" id="SSF52540">
    <property type="entry name" value="P-loop containing nucleoside triphosphate hydrolases"/>
    <property type="match status" value="1"/>
</dbReference>
<evidence type="ECO:0000259" key="1">
    <source>
        <dbReference type="PROSITE" id="PS50162"/>
    </source>
</evidence>
<dbReference type="GO" id="GO:0005657">
    <property type="term" value="C:replication fork"/>
    <property type="evidence" value="ECO:0007669"/>
    <property type="project" value="TreeGrafter"/>
</dbReference>
<reference evidence="2 3" key="1">
    <citation type="journal article" date="2013" name="Genome Biol.">
        <title>Genome of Acanthamoeba castellanii highlights extensive lateral gene transfer and early evolution of tyrosine kinase signaling.</title>
        <authorList>
            <person name="Clarke M."/>
            <person name="Lohan A.J."/>
            <person name="Liu B."/>
            <person name="Lagkouvardos I."/>
            <person name="Roy S."/>
            <person name="Zafar N."/>
            <person name="Bertelli C."/>
            <person name="Schilde C."/>
            <person name="Kianianmomeni A."/>
            <person name="Burglin T.R."/>
            <person name="Frech C."/>
            <person name="Turcotte B."/>
            <person name="Kopec K.O."/>
            <person name="Synnott J.M."/>
            <person name="Choo C."/>
            <person name="Paponov I."/>
            <person name="Finkler A."/>
            <person name="Soon Heng Tan C."/>
            <person name="Hutchins A.P."/>
            <person name="Weinmeier T."/>
            <person name="Rattei T."/>
            <person name="Chu J.S."/>
            <person name="Gimenez G."/>
            <person name="Irimia M."/>
            <person name="Rigden D.J."/>
            <person name="Fitzpatrick D.A."/>
            <person name="Lorenzo-Morales J."/>
            <person name="Bateman A."/>
            <person name="Chiu C.H."/>
            <person name="Tang P."/>
            <person name="Hegemann P."/>
            <person name="Fromm H."/>
            <person name="Raoult D."/>
            <person name="Greub G."/>
            <person name="Miranda-Saavedra D."/>
            <person name="Chen N."/>
            <person name="Nash P."/>
            <person name="Ginger M.L."/>
            <person name="Horn M."/>
            <person name="Schaap P."/>
            <person name="Caler L."/>
            <person name="Loftus B."/>
        </authorList>
    </citation>
    <scope>NUCLEOTIDE SEQUENCE [LARGE SCALE GENOMIC DNA]</scope>
    <source>
        <strain evidence="2 3">Neff</strain>
    </source>
</reference>
<organism evidence="2 3">
    <name type="scientific">Acanthamoeba castellanii (strain ATCC 30010 / Neff)</name>
    <dbReference type="NCBI Taxonomy" id="1257118"/>
    <lineage>
        <taxon>Eukaryota</taxon>
        <taxon>Amoebozoa</taxon>
        <taxon>Discosea</taxon>
        <taxon>Longamoebia</taxon>
        <taxon>Centramoebida</taxon>
        <taxon>Acanthamoebidae</taxon>
        <taxon>Acanthamoeba</taxon>
    </lineage>
</organism>
<gene>
    <name evidence="2" type="ORF">ACA1_374060</name>
</gene>
<dbReference type="GO" id="GO:0000724">
    <property type="term" value="P:double-strand break repair via homologous recombination"/>
    <property type="evidence" value="ECO:0007669"/>
    <property type="project" value="InterPro"/>
</dbReference>
<dbReference type="STRING" id="1257118.L8GHK7"/>
<dbReference type="GO" id="GO:0005524">
    <property type="term" value="F:ATP binding"/>
    <property type="evidence" value="ECO:0007669"/>
    <property type="project" value="InterPro"/>
</dbReference>
<dbReference type="InterPro" id="IPR013632">
    <property type="entry name" value="Rad51_C"/>
</dbReference>
<dbReference type="PANTHER" id="PTHR46456">
    <property type="entry name" value="DNA REPAIR PROTEIN RAD51 HOMOLOG 2"/>
    <property type="match status" value="1"/>
</dbReference>
<dbReference type="PANTHER" id="PTHR46456:SF1">
    <property type="entry name" value="DNA REPAIR PROTEIN RAD51 HOMOLOG 2"/>
    <property type="match status" value="1"/>
</dbReference>
<dbReference type="RefSeq" id="XP_004334352.1">
    <property type="nucleotide sequence ID" value="XM_004334304.1"/>
</dbReference>
<accession>L8GHK7</accession>
<dbReference type="EMBL" id="KB008119">
    <property type="protein sequence ID" value="ELR12339.1"/>
    <property type="molecule type" value="Genomic_DNA"/>
</dbReference>
<keyword evidence="3" id="KW-1185">Reference proteome</keyword>
<dbReference type="GO" id="GO:0033063">
    <property type="term" value="C:Rad51B-Rad51C-Rad51D-XRCC2 complex"/>
    <property type="evidence" value="ECO:0007669"/>
    <property type="project" value="InterPro"/>
</dbReference>
<dbReference type="GO" id="GO:0140664">
    <property type="term" value="F:ATP-dependent DNA damage sensor activity"/>
    <property type="evidence" value="ECO:0007669"/>
    <property type="project" value="InterPro"/>
</dbReference>
<dbReference type="GO" id="GO:0000400">
    <property type="term" value="F:four-way junction DNA binding"/>
    <property type="evidence" value="ECO:0007669"/>
    <property type="project" value="TreeGrafter"/>
</dbReference>
<dbReference type="Pfam" id="PF08423">
    <property type="entry name" value="Rad51"/>
    <property type="match status" value="1"/>
</dbReference>
<dbReference type="GO" id="GO:0003690">
    <property type="term" value="F:double-stranded DNA binding"/>
    <property type="evidence" value="ECO:0007669"/>
    <property type="project" value="TreeGrafter"/>
</dbReference>
<protein>
    <submittedName>
        <fullName evidence="2">Rad51l1 protein</fullName>
    </submittedName>
</protein>
<dbReference type="PROSITE" id="PS50162">
    <property type="entry name" value="RECA_2"/>
    <property type="match status" value="1"/>
</dbReference>
<sequence length="248" mass="27405">MAVQACLPVEEGGLGGCVVYIDTEAAFSPKRLVEILTKRYPRYAEAGNVHSLLQPFTQRVTVYRVDSTTDLMSRLDSLEETIIENNVKLIVVDSIASVARKDFDDGGVMRRQAQLAAQASTLKRLAENFNIPVLVSNQVTTTSQRPYYEFDRPHFGADKSLYVTAALGYVWAHAVNTRISPLAPVRSYPYAIDASGINLLGDAEEADLTASQENATALIGNFWERKITGRQHTAPGFRMDAQHHNLFG</sequence>
<name>L8GHK7_ACACF</name>
<dbReference type="InterPro" id="IPR030548">
    <property type="entry name" value="RAD51B"/>
</dbReference>
<proteinExistence type="predicted"/>